<dbReference type="InterPro" id="IPR015943">
    <property type="entry name" value="WD40/YVTN_repeat-like_dom_sf"/>
</dbReference>
<dbReference type="InterPro" id="IPR000601">
    <property type="entry name" value="PKD_dom"/>
</dbReference>
<dbReference type="Proteomes" id="UP000033111">
    <property type="component" value="Chromosome"/>
</dbReference>
<feature type="domain" description="Fibronectin type-III" evidence="3">
    <location>
        <begin position="4037"/>
        <end position="4124"/>
    </location>
</feature>
<dbReference type="InterPro" id="IPR048433">
    <property type="entry name" value="YNCE-like_beta-prop"/>
</dbReference>
<dbReference type="InterPro" id="IPR003961">
    <property type="entry name" value="FN3_dom"/>
</dbReference>
<dbReference type="SUPFAM" id="SSF49299">
    <property type="entry name" value="PKD domain"/>
    <property type="match status" value="4"/>
</dbReference>
<dbReference type="NCBIfam" id="TIGR03804">
    <property type="entry name" value="para_beta_helix"/>
    <property type="match status" value="1"/>
</dbReference>
<keyword evidence="4" id="KW-0176">Collagen</keyword>
<keyword evidence="1" id="KW-0732">Signal</keyword>
<dbReference type="SMART" id="SM00060">
    <property type="entry name" value="FN3"/>
    <property type="match status" value="2"/>
</dbReference>
<dbReference type="EMBL" id="CP009506">
    <property type="protein sequence ID" value="AKB28437.1"/>
    <property type="molecule type" value="Genomic_DNA"/>
</dbReference>
<keyword evidence="5" id="KW-1185">Reference proteome</keyword>
<proteinExistence type="predicted"/>
<dbReference type="InterPro" id="IPR011635">
    <property type="entry name" value="CARDB"/>
</dbReference>
<dbReference type="Pfam" id="PF18911">
    <property type="entry name" value="PKD_4"/>
    <property type="match status" value="4"/>
</dbReference>
<dbReference type="HOGENOM" id="CLU_223782_0_0_2"/>
<dbReference type="GO" id="GO:0030246">
    <property type="term" value="F:carbohydrate binding"/>
    <property type="evidence" value="ECO:0007669"/>
    <property type="project" value="InterPro"/>
</dbReference>
<dbReference type="FunFam" id="2.60.40.10:FF:000270">
    <property type="entry name" value="Cell surface protein"/>
    <property type="match status" value="3"/>
</dbReference>
<dbReference type="CDD" id="cd00146">
    <property type="entry name" value="PKD"/>
    <property type="match status" value="4"/>
</dbReference>
<dbReference type="SUPFAM" id="SSF50974">
    <property type="entry name" value="Nitrous oxide reductase, N-terminal domain"/>
    <property type="match status" value="3"/>
</dbReference>
<dbReference type="CDD" id="cd05819">
    <property type="entry name" value="NHL"/>
    <property type="match status" value="3"/>
</dbReference>
<dbReference type="InterPro" id="IPR022441">
    <property type="entry name" value="Para_beta_helix_rpt-2"/>
</dbReference>
<dbReference type="NCBIfam" id="TIGR02276">
    <property type="entry name" value="beta_rpt_yvtn"/>
    <property type="match status" value="24"/>
</dbReference>
<dbReference type="SMART" id="SM00320">
    <property type="entry name" value="WD40"/>
    <property type="match status" value="19"/>
</dbReference>
<dbReference type="RefSeq" id="WP_052721579.1">
    <property type="nucleotide sequence ID" value="NZ_CP009506.1"/>
</dbReference>
<dbReference type="InterPro" id="IPR011045">
    <property type="entry name" value="N2O_reductase_N"/>
</dbReference>
<dbReference type="InterPro" id="IPR011048">
    <property type="entry name" value="Haem_d1_sf"/>
</dbReference>
<dbReference type="SMART" id="SM00564">
    <property type="entry name" value="PQQ"/>
    <property type="match status" value="9"/>
</dbReference>
<gene>
    <name evidence="4" type="ORF">MSSIT_1718</name>
</gene>
<dbReference type="InterPro" id="IPR011050">
    <property type="entry name" value="Pectin_lyase_fold/virulence"/>
</dbReference>
<dbReference type="SMART" id="SM00710">
    <property type="entry name" value="PbH1"/>
    <property type="match status" value="8"/>
</dbReference>
<reference evidence="4 5" key="1">
    <citation type="submission" date="2014-07" db="EMBL/GenBank/DDBJ databases">
        <title>Methanogenic archaea and the global carbon cycle.</title>
        <authorList>
            <person name="Henriksen J.R."/>
            <person name="Luke J."/>
            <person name="Reinhart S."/>
            <person name="Benedict M.N."/>
            <person name="Youngblut N.D."/>
            <person name="Metcalf M.E."/>
            <person name="Whitaker R.J."/>
            <person name="Metcalf W.W."/>
        </authorList>
    </citation>
    <scope>NUCLEOTIDE SEQUENCE [LARGE SCALE GENOMIC DNA]</scope>
    <source>
        <strain evidence="4 5">T4/M</strain>
    </source>
</reference>
<dbReference type="Gene3D" id="2.130.10.10">
    <property type="entry name" value="YVTN repeat-like/Quinoprotein amine dehydrogenase"/>
    <property type="match status" value="10"/>
</dbReference>
<name>A0A0E3P4I0_9EURY</name>
<dbReference type="PANTHER" id="PTHR47197">
    <property type="entry name" value="PROTEIN NIRF"/>
    <property type="match status" value="1"/>
</dbReference>
<feature type="domain" description="PKD" evidence="2">
    <location>
        <begin position="3054"/>
        <end position="3132"/>
    </location>
</feature>
<dbReference type="InterPro" id="IPR006626">
    <property type="entry name" value="PbH1"/>
</dbReference>
<evidence type="ECO:0000259" key="2">
    <source>
        <dbReference type="PROSITE" id="PS50093"/>
    </source>
</evidence>
<accession>A0A0E3P4I0</accession>
<evidence type="ECO:0000313" key="4">
    <source>
        <dbReference type="EMBL" id="AKB28437.1"/>
    </source>
</evidence>
<dbReference type="KEGG" id="msw:MSSIT_1718"/>
<dbReference type="InterPro" id="IPR035986">
    <property type="entry name" value="PKD_dom_sf"/>
</dbReference>
<evidence type="ECO:0000259" key="3">
    <source>
        <dbReference type="PROSITE" id="PS50853"/>
    </source>
</evidence>
<dbReference type="PROSITE" id="PS50853">
    <property type="entry name" value="FN3"/>
    <property type="match status" value="1"/>
</dbReference>
<dbReference type="PATRIC" id="fig|1434120.4.peg.2199"/>
<dbReference type="InterPro" id="IPR001680">
    <property type="entry name" value="WD40_rpt"/>
</dbReference>
<organism evidence="4 5">
    <name type="scientific">Methanosarcina siciliae T4/M</name>
    <dbReference type="NCBI Taxonomy" id="1434120"/>
    <lineage>
        <taxon>Archaea</taxon>
        <taxon>Methanobacteriati</taxon>
        <taxon>Methanobacteriota</taxon>
        <taxon>Stenosarchaea group</taxon>
        <taxon>Methanomicrobia</taxon>
        <taxon>Methanosarcinales</taxon>
        <taxon>Methanosarcinaceae</taxon>
        <taxon>Methanosarcina</taxon>
    </lineage>
</organism>
<dbReference type="SMART" id="SM00089">
    <property type="entry name" value="PKD"/>
    <property type="match status" value="5"/>
</dbReference>
<dbReference type="GeneID" id="69042866"/>
<dbReference type="Pfam" id="PF07705">
    <property type="entry name" value="CARDB"/>
    <property type="match status" value="5"/>
</dbReference>
<dbReference type="Pfam" id="PF21783">
    <property type="entry name" value="YNCE"/>
    <property type="match status" value="2"/>
</dbReference>
<dbReference type="InterPro" id="IPR013783">
    <property type="entry name" value="Ig-like_fold"/>
</dbReference>
<sequence>MNVGDNPRGVEVTPDGTKVYVANYNSGSVSVIDTATNNVTATVYVGNNPNGIAASPDGKKVYVSNYNSYVSVINTSTNTVAYSVDVGSRPSGIAVTPDGTKAYVSNQVGNSVSVIDTTTNTLEDTVTGLNSPNSFGHFIGAPPTQTLFPVANFSSNVIQGYAPLSVQFTDQSENATSWNWNFGDGFYSTEQNPTHVYTTVGNYSVTLTVKNSYGQNTKSSKINVQNVSPMVPYAYITNYGSNTVSVIDTASNTVTATVNVGSSPFGVAASPDGTKIYVANSGTSSVSVIETSTNNVVATVNVGSYPRGIAINPDGTKIYVGISGSDRVSVIDTATNTVTATVYLGFYTYGIAVSPDGAKAYVANSNSNSVSVIDTATKTVIAMVKVGSYPYGVTFTPDGKKAYVANSNSYNVSVIDTATNNVTNTVDVGGSPIGVVASPDGTKVYVANSGTSSVSIIDTETDTVINTVDVGSHPWGVSVTPDGTKVYVANKDSNSVSVIDTVTNTVTDTVIVGSSPRALGQFICTPPAQTLLPVANFSTNVTSGYAPLSVQFTDLSEDTTSWNWSFGDGENSTEQNPTHIYRTVGNYTVTLTVTNEYGQNTKKSKINVQSASPMVPYAYITNYGSNTVSVIDTASNTVTATVNVGSSPFGVAASPDGTKIYVANSGTSSVSVIETSTNNVVATVNVGSNTRGIAINPEGTKVYVGISGSNSVSVIDTATNTVTASVNLGFDTYGIAVSPDGSKAYIANSYSNSVSVIDTATKAVIDTVKVGSSPYGVAFTPDGTKVYVANSNSYNVSVIDTATDNVTNTIKVGSSPYGVAVSPDGKKVYVANSGISSVSVIDTATDTVTSTVDVGSHPWGVSVTPDGTKVYVANKDSNSVSVIDTVTNTVTDAVIVGSSPRALGQFICTPPAQVLLPVANFSTNVTSGYAPLSVQFTDLSEDATTWNWSFGDGENSTEQNPTHIYRTVGNYTVTLTVTNEYGQNTKKSKINVQSASPMVPYAYITNYGSNTVSVIDTASNTVTATVNVGSSPFGVAASPDGTKIYVANSGTSSVSVIETSTNNVVATVNVGSNTRGIAINPEGTKVYVGISGSNSVSVIDTATNTVTASVNLGFDTYGIAVSPDGSKAYIANSYSNSVSVIDTATKAVIDTVKVGSSPYGVAFTPDGTKVYVANSNSYNVSVIDTATDNVTNTIKVGSSPYGVAVSPDGKKVYVANSGTSSVSIIDTATDTVTSTVDVGSHPWGVSVTPDGTKVYVANKDSNSVSIIDTVTNTVTDTVIVGSSPRALGQFICTPPVSQPITKGSSDLTVDGINWSPTKINEGETVTFNASIRNIGEGDTLSPFYVRFLADNQYIGQKRVDQLNASESTVITQDWAATAYAENVTVVVDYYDHVKELDETNNRLTVSLSEVEQADLIVSNLTWTPENFHDGTQVAFEAEILNTGIGNASKPFDVGFYINESKIGTVTVDNSLFAGESRKVSAEWNAVPGTYVLNVKADDTNTILESNESNNLGSAVLPSIYQPELIISNVTIPSSIDDGDTVDFNATVENIGSNSTENWFGVRFYIDGNDLGYVVIEGLGAGGYETVSKSWTAVPGNHTLTVTADAGGWYASPYSANGPRVEELNETNNNLTQALPEIKKSDITVSSLTWNPSNFSDGETVTFNTSIQNEGPGSTSEKFHVQFLIDGVSIAYRPLDGLASGSHEPISQTWTAEPGEHTIEVVADASNEITESDETDNSLKLVLPEVEQSDLIVSDFTWSPENFSTGDTVTFDAYIENIGNGSTLRTFNTGFTIDENLAGTKSVAGISKGESVKVSQVWTATSGDHNVSIKVDYHGQINESNESNNLLVTNLSYIEEKYLLLVSSDSQSYAENGTAVFTAKASSLASPNVYLTDSDVNLTLSILDDNSSVVYNTPMSYTTAGFTANVDLSGYPKGNYVARVALRDNNGLTAEKTISFKVTENFSVSISTDKSIYGRNEIVHITGRAQYDDASPVVNTPAVLTIKLKGYTRTYSLVTDADGYFSYYFQPGSSEAGNFTAKISVNSNKLWISAETSFEMYGLYMSPSGTIDYEMSENSSENITFSVRNYGEVDLHGVTASLEGDAVTGVETQLVQLPPETLAAGAQGTFKVKINAANVDVSQANYVVSVTSDEGSSEEAELFVHLVEASPAAIVSPTSITVGMNPNDTLAKIVSISNVGYESMNDINISTPSLDWVSVSSADLGSISPGANKTFNIFLHPDNGTAAGVYQETITISSSNHQPVNIYLTISITSSEQGDLMFHVVNDIGENVSGASIAIQNPDVLTQVFQGTTDENGYYLFKNISIGTYNYFVKASNHTSVSGSSTVSPEIQTLVEPVLSKDILGVELTVTPVQIEDEYDIQLDLTFETDVPPPLLIPNPLYIRYGVNFSDPVYENDSSITISNPGLVSVFNVTVDSSSLQGVNITFPTGYTFFVDELKAQSSITIPYHLNTTYVACGGESYRNSIRIRGDYLTFEENSDVTRKVYLSSELPFFVYMYNCPVSTGPIVDVIEEYFRHDYNSPGGSYSSGNYDDGESIPQVVETVRERVKFYISQEATLERDAFAASLELTNKLADQNIENVNVNLEIKDADGNDASDLFFVNLTSLSSISSVDGDGLISPSSVASADWLLVPEKNAGGTTPSGKDYTVQAFIDYTVDGVTFSVNSTEESITVMPQPLLNLTYTIPAEVKANTPFNITLDVTNVGYGTAKNLKLDSAQPVIYENKAGLLVSFELIGSGLVDGPETDSLLIDFGDVAPGESKEAYWIMTSSLDGEFTEFKGSFSHSNALGGAETSLINSITYIIPGSVHNINKGSSFASIQAAIDDADSGNELHVDSGVYYEDVIINKQIILRGIDIGTGKPVINACWQSNAVTLYADGVVLDGFVVTGAGKKAVEVLSDGNTIVNNNISSNMQWGIYLSSKNNEITNNVINNNYYGIYLLSSSSNRIYNNRLIENDISAFDDSLNQWDNGIIGNYYSETTEMDNDLNGIMDTDYNGICDDPYPIAGGDSVDNYPLYLPQPNEPPIVSFSYTPEGLILIDQEVTFDATASYDPYGPYDGGEIVSYNWDFGDGSTGTGPIVSHTYPALGDYEVNLTLTDDDGATSYYTKAVPISSVLGEDIKTTVLDTQNKLNEIKSETKWSAEDGDYFSRKLEADERNEGIILIGHVLENAAIFKGETAENILKWMKYTIGENIQGEILVEGYDSMFSLLGAIVKEYDPLQNYMVPPLNKMVDDYKIKLNNNKDEVLDSVNSLTEDEIKNYQADLSKRRLANKIIVLNLQRNALMLHNSQDYSEDSGLNEYTKLFLLKTGAKTLGALAFGTAGWHAVGAVTTVPELIINDFNIEQDNFMFDLATVIDLNSYMEAYRVYDNTNQGLKNIENRVPPQIAEGKITDIENVALGDYKLWGENNYLFTHTAYSDVKIQNSGKFDTNYQLIADYQSWFFGIKSNDVQVFDGVSWTPVTISESLQIKGGVDRSNTIRIYYLQDEVGERPYTQINFNLFGETETGTYFVGSDNTIFGTTKIATSSDSIVSQEEIDKAEMLEYPIKTCVVNQINNKENTLVIWIENPFKTPISCNFSQEITPEIEIIDAANGTIEGNVINWNLYLEPYEYRQIVVTFISNGEPGVMVELPQTELNIYDPVNDKTINFLSNSNNFTTEFPIDISAYPPTNASVGENINVPFKITNLLNDSPYAGSIFLEMENLDGDQVYNSTTIVTLESNETQEINIVASPEINPGISIMKGIWQGTSANMSIFTSYIYIDAGDVSGTILLQNQYNNNGTEVKLGNYSTTTIPDGSYTFVGIPIGNYSLTASHLGYSDYNGEVTIGEGLNTIPQIVLEQNMTLPSSITNLQSTTGNTWINWTWQNPSDPNFNHTEIYLNGTFQTNISVEYFNATGLQPDTNYTIGTRTVDSNGNVNEIWVNATAKTLSLPDIIPPAIESVVIFPISTTTDSTINVTVNVTDNVGVSGVKVNDIPLLNQGGSIWNGSITALEGTHSVNVSAVDESGNVAWDNSTSYAALTPDYLPPANITNLQSTTDTTWINFTWTNPHNPDFNHTEIYLNNIFQTNTSAEFFNATGLEPETEYTISTRTVDVSGNKNETWVNSTATTSAELASDTEKPVIQSVVLFPANTTAGSTINITVDATDNVGVTEVTAGEIQLTKTDNIWQGSITAPPSIGDYSMLITAKDAAGNAAEITENYKVVAPTGSLGVGISPKVTTASTSGTTIDYTVNIKSIQNFDDIVSIDVIMDGLPASYQISSDWFEWNNQTVNVPANSTVSLPLKLTIPPGQAASRKAFKVRANSTLWITSAYDTGVIAIS</sequence>
<dbReference type="SUPFAM" id="SSF49452">
    <property type="entry name" value="Starch-binding domain-like"/>
    <property type="match status" value="1"/>
</dbReference>
<feature type="domain" description="PKD" evidence="2">
    <location>
        <begin position="940"/>
        <end position="999"/>
    </location>
</feature>
<dbReference type="InterPro" id="IPR013784">
    <property type="entry name" value="Carb-bd-like_fold"/>
</dbReference>
<dbReference type="Pfam" id="PF10282">
    <property type="entry name" value="Lactonase"/>
    <property type="match status" value="1"/>
</dbReference>
<dbReference type="SUPFAM" id="SSF51126">
    <property type="entry name" value="Pectin lyase-like"/>
    <property type="match status" value="1"/>
</dbReference>
<evidence type="ECO:0000256" key="1">
    <source>
        <dbReference type="ARBA" id="ARBA00022729"/>
    </source>
</evidence>
<dbReference type="PANTHER" id="PTHR47197:SF3">
    <property type="entry name" value="DIHYDRO-HEME D1 DEHYDROGENASE"/>
    <property type="match status" value="1"/>
</dbReference>
<dbReference type="PROSITE" id="PS50093">
    <property type="entry name" value="PKD"/>
    <property type="match status" value="4"/>
</dbReference>
<dbReference type="SUPFAM" id="SSF49464">
    <property type="entry name" value="Carboxypeptidase regulatory domain-like"/>
    <property type="match status" value="1"/>
</dbReference>
<feature type="domain" description="PKD" evidence="2">
    <location>
        <begin position="170"/>
        <end position="225"/>
    </location>
</feature>
<feature type="domain" description="PKD" evidence="2">
    <location>
        <begin position="556"/>
        <end position="615"/>
    </location>
</feature>
<dbReference type="InterPro" id="IPR018391">
    <property type="entry name" value="PQQ_b-propeller_rpt"/>
</dbReference>
<dbReference type="InterPro" id="IPR019405">
    <property type="entry name" value="Lactonase_7-beta_prop"/>
</dbReference>
<dbReference type="InterPro" id="IPR008969">
    <property type="entry name" value="CarboxyPept-like_regulatory"/>
</dbReference>
<evidence type="ECO:0000313" key="5">
    <source>
        <dbReference type="Proteomes" id="UP000033111"/>
    </source>
</evidence>
<dbReference type="InterPro" id="IPR022409">
    <property type="entry name" value="PKD/Chitinase_dom"/>
</dbReference>
<protein>
    <submittedName>
        <fullName evidence="4">Collagen triple helix repeat domain protein</fullName>
    </submittedName>
</protein>
<dbReference type="SUPFAM" id="SSF51004">
    <property type="entry name" value="C-terminal (heme d1) domain of cytochrome cd1-nitrite reductase"/>
    <property type="match status" value="1"/>
</dbReference>
<dbReference type="InterPro" id="IPR011964">
    <property type="entry name" value="YVTN_b-propeller_repeat"/>
</dbReference>
<dbReference type="InterPro" id="IPR051200">
    <property type="entry name" value="Host-pathogen_enzymatic-act"/>
</dbReference>
<dbReference type="Gene3D" id="2.60.40.10">
    <property type="entry name" value="Immunoglobulins"/>
    <property type="match status" value="12"/>
</dbReference>